<feature type="binding site" evidence="6">
    <location>
        <position position="173"/>
    </location>
    <ligand>
        <name>molybdate</name>
        <dbReference type="ChEBI" id="CHEBI:36264"/>
    </ligand>
</feature>
<dbReference type="AlphaFoldDB" id="A0A6V8LR63"/>
<dbReference type="GO" id="GO:0015689">
    <property type="term" value="P:molybdate ion transport"/>
    <property type="evidence" value="ECO:0007669"/>
    <property type="project" value="InterPro"/>
</dbReference>
<comment type="caution">
    <text evidence="8">The sequence shown here is derived from an EMBL/GenBank/DDBJ whole genome shotgun (WGS) entry which is preliminary data.</text>
</comment>
<evidence type="ECO:0000256" key="2">
    <source>
        <dbReference type="ARBA" id="ARBA00022505"/>
    </source>
</evidence>
<feature type="binding site" evidence="6">
    <location>
        <position position="36"/>
    </location>
    <ligand>
        <name>molybdate</name>
        <dbReference type="ChEBI" id="CHEBI:36264"/>
    </ligand>
</feature>
<proteinExistence type="inferred from homology"/>
<dbReference type="PANTHER" id="PTHR30632:SF0">
    <property type="entry name" value="SULFATE-BINDING PROTEIN"/>
    <property type="match status" value="1"/>
</dbReference>
<dbReference type="GO" id="GO:0030973">
    <property type="term" value="F:molybdate ion binding"/>
    <property type="evidence" value="ECO:0007669"/>
    <property type="project" value="TreeGrafter"/>
</dbReference>
<evidence type="ECO:0000256" key="4">
    <source>
        <dbReference type="ARBA" id="ARBA00022729"/>
    </source>
</evidence>
<evidence type="ECO:0000256" key="5">
    <source>
        <dbReference type="ARBA" id="ARBA00062515"/>
    </source>
</evidence>
<dbReference type="Pfam" id="PF13531">
    <property type="entry name" value="SBP_bac_11"/>
    <property type="match status" value="1"/>
</dbReference>
<dbReference type="PIRSF" id="PIRSF004846">
    <property type="entry name" value="ModA"/>
    <property type="match status" value="1"/>
</dbReference>
<comment type="subunit">
    <text evidence="5">The complex is composed of two ATP-binding proteins (ModC), two transmembrane proteins (ModB) and a solute-binding protein (ModA).</text>
</comment>
<dbReference type="FunFam" id="3.40.190.10:FF:000035">
    <property type="entry name" value="Molybdate ABC transporter substrate-binding protein"/>
    <property type="match status" value="1"/>
</dbReference>
<evidence type="ECO:0000313" key="9">
    <source>
        <dbReference type="Proteomes" id="UP000494245"/>
    </source>
</evidence>
<evidence type="ECO:0000256" key="7">
    <source>
        <dbReference type="SAM" id="SignalP"/>
    </source>
</evidence>
<dbReference type="Proteomes" id="UP000494245">
    <property type="component" value="Unassembled WGS sequence"/>
</dbReference>
<feature type="binding site" evidence="6">
    <location>
        <position position="64"/>
    </location>
    <ligand>
        <name>molybdate</name>
        <dbReference type="ChEBI" id="CHEBI:36264"/>
    </ligand>
</feature>
<feature type="binding site" evidence="6">
    <location>
        <position position="191"/>
    </location>
    <ligand>
        <name>molybdate</name>
        <dbReference type="ChEBI" id="CHEBI:36264"/>
    </ligand>
</feature>
<reference evidence="8 9" key="2">
    <citation type="submission" date="2020-05" db="EMBL/GenBank/DDBJ databases">
        <title>Draft genome sequence of Desulfovibrio sp. strainFSS-1.</title>
        <authorList>
            <person name="Shimoshige H."/>
            <person name="Kobayashi H."/>
            <person name="Maekawa T."/>
        </authorList>
    </citation>
    <scope>NUCLEOTIDE SEQUENCE [LARGE SCALE GENOMIC DNA]</scope>
    <source>
        <strain evidence="8 9">SIID29052-01</strain>
    </source>
</reference>
<dbReference type="EMBL" id="BLTE01000008">
    <property type="protein sequence ID" value="GFK94204.1"/>
    <property type="molecule type" value="Genomic_DNA"/>
</dbReference>
<evidence type="ECO:0000256" key="6">
    <source>
        <dbReference type="PIRSR" id="PIRSR004846-1"/>
    </source>
</evidence>
<keyword evidence="3 6" id="KW-0479">Metal-binding</keyword>
<keyword evidence="9" id="KW-1185">Reference proteome</keyword>
<dbReference type="GO" id="GO:1901359">
    <property type="term" value="F:tungstate binding"/>
    <property type="evidence" value="ECO:0007669"/>
    <property type="project" value="UniProtKB-ARBA"/>
</dbReference>
<dbReference type="Gene3D" id="3.40.190.10">
    <property type="entry name" value="Periplasmic binding protein-like II"/>
    <property type="match status" value="2"/>
</dbReference>
<feature type="signal peptide" evidence="7">
    <location>
        <begin position="1"/>
        <end position="26"/>
    </location>
</feature>
<feature type="chain" id="PRO_5028960647" evidence="7">
    <location>
        <begin position="27"/>
        <end position="254"/>
    </location>
</feature>
<evidence type="ECO:0000256" key="3">
    <source>
        <dbReference type="ARBA" id="ARBA00022723"/>
    </source>
</evidence>
<organism evidence="8 9">
    <name type="scientific">Fundidesulfovibrio magnetotacticus</name>
    <dbReference type="NCBI Taxonomy" id="2730080"/>
    <lineage>
        <taxon>Bacteria</taxon>
        <taxon>Pseudomonadati</taxon>
        <taxon>Thermodesulfobacteriota</taxon>
        <taxon>Desulfovibrionia</taxon>
        <taxon>Desulfovibrionales</taxon>
        <taxon>Desulfovibrionaceae</taxon>
        <taxon>Fundidesulfovibrio</taxon>
    </lineage>
</organism>
<dbReference type="GO" id="GO:0046872">
    <property type="term" value="F:metal ion binding"/>
    <property type="evidence" value="ECO:0007669"/>
    <property type="project" value="UniProtKB-KW"/>
</dbReference>
<gene>
    <name evidence="8" type="primary">modA_2</name>
    <name evidence="8" type="ORF">NNJEOMEG_02044</name>
</gene>
<evidence type="ECO:0000313" key="8">
    <source>
        <dbReference type="EMBL" id="GFK94204.1"/>
    </source>
</evidence>
<feature type="binding site" evidence="6">
    <location>
        <position position="146"/>
    </location>
    <ligand>
        <name>molybdate</name>
        <dbReference type="ChEBI" id="CHEBI:36264"/>
    </ligand>
</feature>
<dbReference type="InterPro" id="IPR050682">
    <property type="entry name" value="ModA/WtpA"/>
</dbReference>
<dbReference type="PANTHER" id="PTHR30632">
    <property type="entry name" value="MOLYBDATE-BINDING PERIPLASMIC PROTEIN"/>
    <property type="match status" value="1"/>
</dbReference>
<sequence length="254" mass="26834">MMFHRTALKALLALALTLSLPLAALAGEITVSAAASLTNAFQELKPLFEKASPGATVAFNFAASGPLLKQIEAGAPVDVFASADQKTMDQAAAKNLLAQGTRKDFAANTLVMIAPATPKPEFKTPKDLTAKAVERIAIGSPESVPAGNYTRQSLTADKLFEALQPKFVLGESVRQVLDYVSRGEVQAGFVYKTDALIAGDKVAIVAEMKNHDPVTYPVAVIAASAKKDEAGKFIAFLLSPEAQAVLAKYGFREP</sequence>
<keyword evidence="2 6" id="KW-0500">Molybdenum</keyword>
<accession>A0A6V8LR63</accession>
<dbReference type="RefSeq" id="WP_235956924.1">
    <property type="nucleotide sequence ID" value="NZ_BLTE01000008.1"/>
</dbReference>
<name>A0A6V8LR63_9BACT</name>
<keyword evidence="4 7" id="KW-0732">Signal</keyword>
<dbReference type="SUPFAM" id="SSF53850">
    <property type="entry name" value="Periplasmic binding protein-like II"/>
    <property type="match status" value="1"/>
</dbReference>
<evidence type="ECO:0000256" key="1">
    <source>
        <dbReference type="ARBA" id="ARBA00009175"/>
    </source>
</evidence>
<dbReference type="InterPro" id="IPR005950">
    <property type="entry name" value="ModA"/>
</dbReference>
<dbReference type="NCBIfam" id="TIGR01256">
    <property type="entry name" value="modA"/>
    <property type="match status" value="1"/>
</dbReference>
<comment type="similarity">
    <text evidence="1">Belongs to the bacterial solute-binding protein ModA family.</text>
</comment>
<protein>
    <submittedName>
        <fullName evidence="8">Molybdate-binding periplasmic protein</fullName>
    </submittedName>
</protein>
<reference evidence="8 9" key="1">
    <citation type="submission" date="2020-04" db="EMBL/GenBank/DDBJ databases">
        <authorList>
            <consortium name="Desulfovibrio sp. FSS-1 genome sequencing consortium"/>
            <person name="Shimoshige H."/>
            <person name="Kobayashi H."/>
            <person name="Maekawa T."/>
        </authorList>
    </citation>
    <scope>NUCLEOTIDE SEQUENCE [LARGE SCALE GENOMIC DNA]</scope>
    <source>
        <strain evidence="8 9">SIID29052-01</strain>
    </source>
</reference>